<reference evidence="2" key="1">
    <citation type="submission" date="2022-11" db="EMBL/GenBank/DDBJ databases">
        <title>WGS of Natronobacillus azotifigens 24KS-1, an anaerobic diazotrophic haloalkaliphile from soda-rich habitats.</title>
        <authorList>
            <person name="Sorokin D.Y."/>
            <person name="Merkel A.Y."/>
        </authorList>
    </citation>
    <scope>NUCLEOTIDE SEQUENCE</scope>
    <source>
        <strain evidence="2">24KS-1</strain>
    </source>
</reference>
<dbReference type="EMBL" id="JAPRAT010000001">
    <property type="protein sequence ID" value="MCZ0701649.1"/>
    <property type="molecule type" value="Genomic_DNA"/>
</dbReference>
<dbReference type="CDD" id="cd14789">
    <property type="entry name" value="Tiki"/>
    <property type="match status" value="1"/>
</dbReference>
<feature type="chain" id="PRO_5039947746" evidence="1">
    <location>
        <begin position="22"/>
        <end position="413"/>
    </location>
</feature>
<organism evidence="2 3">
    <name type="scientific">Natronobacillus azotifigens</name>
    <dbReference type="NCBI Taxonomy" id="472978"/>
    <lineage>
        <taxon>Bacteria</taxon>
        <taxon>Bacillati</taxon>
        <taxon>Bacillota</taxon>
        <taxon>Bacilli</taxon>
        <taxon>Bacillales</taxon>
        <taxon>Bacillaceae</taxon>
        <taxon>Natronobacillus</taxon>
    </lineage>
</organism>
<dbReference type="InterPro" id="IPR047111">
    <property type="entry name" value="YbaP-like"/>
</dbReference>
<gene>
    <name evidence="2" type="ORF">OWO01_00300</name>
</gene>
<sequence length="413" mass="47315">MSKMKSIIFILCIFLFVACQSEDTVNFSDQQLEVAIRHEIEEVEGEIKQSDLDNIKELDLVGLGITNIAGIESFHSLQTLAIGNNEIRDFSLLEELENLEYVSVYGNPFEDDEDQLAVFARLAEQGIQVEKLEVVGRPDGPGGLLWKVVNEDTVVYLQGTIHVGIDSFYPLHENIERAYAESDVVVPEIDLTSVDPVALERLNMELGTYQDGTTVKEHLPKDLYDRLEDAYAQYGIPMEALNHFKPWILANTLQQLMMQQLGYIHGVDEYFLDRAVRDQKEIVDLETVEDQLHLLANSSLEYQIQSLEESLVDIDEFDTQMRELFDFYMEGDEQQLLYASAGDDPGNLSEEEQEFLKLLNDERNIKMTDKIIDFLEEDNDTTYFVIVGSLHLIMEPHIVSLLEEYGFVVERIH</sequence>
<dbReference type="InterPro" id="IPR032675">
    <property type="entry name" value="LRR_dom_sf"/>
</dbReference>
<dbReference type="SUPFAM" id="SSF52075">
    <property type="entry name" value="Outer arm dynein light chain 1"/>
    <property type="match status" value="1"/>
</dbReference>
<dbReference type="PANTHER" id="PTHR40590">
    <property type="entry name" value="CYTOPLASMIC PROTEIN-RELATED"/>
    <property type="match status" value="1"/>
</dbReference>
<comment type="caution">
    <text evidence="2">The sequence shown here is derived from an EMBL/GenBank/DDBJ whole genome shotgun (WGS) entry which is preliminary data.</text>
</comment>
<dbReference type="InterPro" id="IPR001611">
    <property type="entry name" value="Leu-rich_rpt"/>
</dbReference>
<evidence type="ECO:0000313" key="2">
    <source>
        <dbReference type="EMBL" id="MCZ0701649.1"/>
    </source>
</evidence>
<dbReference type="Pfam" id="PF01963">
    <property type="entry name" value="TraB_PrgY_gumN"/>
    <property type="match status" value="1"/>
</dbReference>
<keyword evidence="3" id="KW-1185">Reference proteome</keyword>
<keyword evidence="1" id="KW-0732">Signal</keyword>
<dbReference type="AlphaFoldDB" id="A0A9J6R8P0"/>
<dbReference type="Proteomes" id="UP001084197">
    <property type="component" value="Unassembled WGS sequence"/>
</dbReference>
<dbReference type="RefSeq" id="WP_268778417.1">
    <property type="nucleotide sequence ID" value="NZ_JAPRAT010000001.1"/>
</dbReference>
<evidence type="ECO:0000313" key="3">
    <source>
        <dbReference type="Proteomes" id="UP001084197"/>
    </source>
</evidence>
<evidence type="ECO:0000256" key="1">
    <source>
        <dbReference type="SAM" id="SignalP"/>
    </source>
</evidence>
<name>A0A9J6R8P0_9BACI</name>
<dbReference type="PANTHER" id="PTHR40590:SF1">
    <property type="entry name" value="CYTOPLASMIC PROTEIN"/>
    <property type="match status" value="1"/>
</dbReference>
<dbReference type="PROSITE" id="PS51257">
    <property type="entry name" value="PROKAR_LIPOPROTEIN"/>
    <property type="match status" value="1"/>
</dbReference>
<proteinExistence type="predicted"/>
<dbReference type="InterPro" id="IPR002816">
    <property type="entry name" value="TraB/PrgY/GumN_fam"/>
</dbReference>
<dbReference type="PROSITE" id="PS51450">
    <property type="entry name" value="LRR"/>
    <property type="match status" value="1"/>
</dbReference>
<dbReference type="Gene3D" id="3.80.10.10">
    <property type="entry name" value="Ribonuclease Inhibitor"/>
    <property type="match status" value="1"/>
</dbReference>
<protein>
    <submittedName>
        <fullName evidence="2">TraB/GumN family protein</fullName>
    </submittedName>
</protein>
<feature type="signal peptide" evidence="1">
    <location>
        <begin position="1"/>
        <end position="21"/>
    </location>
</feature>
<accession>A0A9J6R8P0</accession>